<name>A0ABR2GXP6_9EUKA</name>
<gene>
    <name evidence="3" type="ORF">M9Y10_032748</name>
</gene>
<feature type="compositionally biased region" description="Basic and acidic residues" evidence="2">
    <location>
        <begin position="35"/>
        <end position="78"/>
    </location>
</feature>
<feature type="region of interest" description="Disordered" evidence="2">
    <location>
        <begin position="1"/>
        <end position="114"/>
    </location>
</feature>
<keyword evidence="1" id="KW-0175">Coiled coil</keyword>
<comment type="caution">
    <text evidence="3">The sequence shown here is derived from an EMBL/GenBank/DDBJ whole genome shotgun (WGS) entry which is preliminary data.</text>
</comment>
<dbReference type="Proteomes" id="UP001470230">
    <property type="component" value="Unassembled WGS sequence"/>
</dbReference>
<evidence type="ECO:0000313" key="3">
    <source>
        <dbReference type="EMBL" id="KAK8838709.1"/>
    </source>
</evidence>
<protein>
    <submittedName>
        <fullName evidence="3">Uncharacterized protein</fullName>
    </submittedName>
</protein>
<keyword evidence="4" id="KW-1185">Reference proteome</keyword>
<reference evidence="3 4" key="1">
    <citation type="submission" date="2024-04" db="EMBL/GenBank/DDBJ databases">
        <title>Tritrichomonas musculus Genome.</title>
        <authorList>
            <person name="Alves-Ferreira E."/>
            <person name="Grigg M."/>
            <person name="Lorenzi H."/>
            <person name="Galac M."/>
        </authorList>
    </citation>
    <scope>NUCLEOTIDE SEQUENCE [LARGE SCALE GENOMIC DNA]</scope>
    <source>
        <strain evidence="3 4">EAF2021</strain>
    </source>
</reference>
<proteinExistence type="predicted"/>
<dbReference type="EMBL" id="JAPFFF010000054">
    <property type="protein sequence ID" value="KAK8838709.1"/>
    <property type="molecule type" value="Genomic_DNA"/>
</dbReference>
<sequence>MSSLDDIFMINDTDEEDENEENTSFGHISSPPSSIKEEPAKPKIEIPEEKKEPIKSSQENKKEEKKPKESIADKPKEEEQTDQNPIQIQKGSLKSNESESSERRFNREVKKNSKIQKEKEDINFEISEVNSQVDYSDKIDQLRRMIEEENRQFENDFEDLKSKNSEKLAILKQNNLSKEQSLSSSYDLEYRNVIWTTTLHHLKRGCFSDNLGLLFQQAINDEQFQLEKELIELKQKNEEEIDYFRSKMPITGARKSRKKRININAMSPKEMARIIYDKFYTKLDIDDYDFNVMNKIDSLIRKVQNESQYLASNRFDLKHKPLNLEIPTPKIQKQYKRLKSPTMIQNEKNIRTLKKHQKACNNLQKTVKKTDKYIKEMQEKDWFQGIFPHVE</sequence>
<organism evidence="3 4">
    <name type="scientific">Tritrichomonas musculus</name>
    <dbReference type="NCBI Taxonomy" id="1915356"/>
    <lineage>
        <taxon>Eukaryota</taxon>
        <taxon>Metamonada</taxon>
        <taxon>Parabasalia</taxon>
        <taxon>Tritrichomonadida</taxon>
        <taxon>Tritrichomonadidae</taxon>
        <taxon>Tritrichomonas</taxon>
    </lineage>
</organism>
<feature type="compositionally biased region" description="Polar residues" evidence="2">
    <location>
        <begin position="82"/>
        <end position="94"/>
    </location>
</feature>
<evidence type="ECO:0000256" key="2">
    <source>
        <dbReference type="SAM" id="MobiDB-lite"/>
    </source>
</evidence>
<evidence type="ECO:0000256" key="1">
    <source>
        <dbReference type="SAM" id="Coils"/>
    </source>
</evidence>
<feature type="coiled-coil region" evidence="1">
    <location>
        <begin position="132"/>
        <end position="163"/>
    </location>
</feature>
<evidence type="ECO:0000313" key="4">
    <source>
        <dbReference type="Proteomes" id="UP001470230"/>
    </source>
</evidence>
<feature type="compositionally biased region" description="Basic and acidic residues" evidence="2">
    <location>
        <begin position="96"/>
        <end position="114"/>
    </location>
</feature>
<accession>A0ABR2GXP6</accession>
<feature type="compositionally biased region" description="Acidic residues" evidence="2">
    <location>
        <begin position="12"/>
        <end position="21"/>
    </location>
</feature>